<accession>A0A6V7QJ65</accession>
<proteinExistence type="predicted"/>
<keyword evidence="4" id="KW-0804">Transcription</keyword>
<evidence type="ECO:0000256" key="2">
    <source>
        <dbReference type="ARBA" id="ARBA00023015"/>
    </source>
</evidence>
<keyword evidence="2" id="KW-0805">Transcription regulation</keyword>
<dbReference type="SMART" id="SM00717">
    <property type="entry name" value="SANT"/>
    <property type="match status" value="1"/>
</dbReference>
<reference evidence="7" key="1">
    <citation type="submission" date="2020-07" db="EMBL/GenBank/DDBJ databases">
        <authorList>
            <person name="Lin J."/>
        </authorList>
    </citation>
    <scope>NUCLEOTIDE SEQUENCE</scope>
</reference>
<dbReference type="InterPro" id="IPR001005">
    <property type="entry name" value="SANT/Myb"/>
</dbReference>
<dbReference type="EMBL" id="LR862136">
    <property type="protein sequence ID" value="CAD1843170.1"/>
    <property type="molecule type" value="Genomic_DNA"/>
</dbReference>
<dbReference type="Pfam" id="PF00249">
    <property type="entry name" value="Myb_DNA-binding"/>
    <property type="match status" value="1"/>
</dbReference>
<dbReference type="CDD" id="cd00167">
    <property type="entry name" value="SANT"/>
    <property type="match status" value="1"/>
</dbReference>
<evidence type="ECO:0000313" key="7">
    <source>
        <dbReference type="EMBL" id="CAD1843170.1"/>
    </source>
</evidence>
<evidence type="ECO:0000256" key="1">
    <source>
        <dbReference type="ARBA" id="ARBA00022737"/>
    </source>
</evidence>
<feature type="domain" description="Myb-like" evidence="5">
    <location>
        <begin position="27"/>
        <end position="89"/>
    </location>
</feature>
<keyword evidence="3" id="KW-0238">DNA-binding</keyword>
<protein>
    <submittedName>
        <fullName evidence="7">Uncharacterized protein</fullName>
    </submittedName>
</protein>
<dbReference type="AlphaFoldDB" id="A0A6V7QJ65"/>
<keyword evidence="1" id="KW-0677">Repeat</keyword>
<dbReference type="InterPro" id="IPR009057">
    <property type="entry name" value="Homeodomain-like_sf"/>
</dbReference>
<dbReference type="PROSITE" id="PS50090">
    <property type="entry name" value="MYB_LIKE"/>
    <property type="match status" value="1"/>
</dbReference>
<dbReference type="Gene3D" id="1.10.10.60">
    <property type="entry name" value="Homeodomain-like"/>
    <property type="match status" value="1"/>
</dbReference>
<evidence type="ECO:0000256" key="4">
    <source>
        <dbReference type="ARBA" id="ARBA00023163"/>
    </source>
</evidence>
<gene>
    <name evidence="7" type="ORF">CB5_LOCUS26381</name>
</gene>
<organism evidence="7">
    <name type="scientific">Ananas comosus var. bracteatus</name>
    <name type="common">red pineapple</name>
    <dbReference type="NCBI Taxonomy" id="296719"/>
    <lineage>
        <taxon>Eukaryota</taxon>
        <taxon>Viridiplantae</taxon>
        <taxon>Streptophyta</taxon>
        <taxon>Embryophyta</taxon>
        <taxon>Tracheophyta</taxon>
        <taxon>Spermatophyta</taxon>
        <taxon>Magnoliopsida</taxon>
        <taxon>Liliopsida</taxon>
        <taxon>Poales</taxon>
        <taxon>Bromeliaceae</taxon>
        <taxon>Bromelioideae</taxon>
        <taxon>Ananas</taxon>
    </lineage>
</organism>
<dbReference type="PANTHER" id="PTHR48000">
    <property type="entry name" value="OS09G0431300 PROTEIN"/>
    <property type="match status" value="1"/>
</dbReference>
<evidence type="ECO:0000259" key="6">
    <source>
        <dbReference type="PROSITE" id="PS51294"/>
    </source>
</evidence>
<sequence length="236" mass="26020">MTLVRLIGNKTHRRRPITAVQLPACTGPWSPEEDDALRNYVEKHGSGGSWISLPQKAGLKRCEKVMVRDSLAAPGRTDNDIKNYWNTKLKKRMIMSQSNVPTTTAAAAASHSVVRTASTPPLIIPTVKMEGYNCDDFMAPPPPPPPPPFPEAEVFLEHSGFNERVHKFAEEGSTTCSSNITVENSNINWCTSACGEITGWYYANLEKKGEHDANFGPLGNMWVTGDTKPKGLFQYS</sequence>
<evidence type="ECO:0000256" key="3">
    <source>
        <dbReference type="ARBA" id="ARBA00023125"/>
    </source>
</evidence>
<evidence type="ECO:0000259" key="5">
    <source>
        <dbReference type="PROSITE" id="PS50090"/>
    </source>
</evidence>
<dbReference type="PROSITE" id="PS51294">
    <property type="entry name" value="HTH_MYB"/>
    <property type="match status" value="1"/>
</dbReference>
<dbReference type="GO" id="GO:0003677">
    <property type="term" value="F:DNA binding"/>
    <property type="evidence" value="ECO:0007669"/>
    <property type="project" value="UniProtKB-KW"/>
</dbReference>
<name>A0A6V7QJ65_ANACO</name>
<feature type="domain" description="HTH myb-type" evidence="6">
    <location>
        <begin position="27"/>
        <end position="93"/>
    </location>
</feature>
<dbReference type="InterPro" id="IPR017930">
    <property type="entry name" value="Myb_dom"/>
</dbReference>
<dbReference type="SUPFAM" id="SSF46689">
    <property type="entry name" value="Homeodomain-like"/>
    <property type="match status" value="1"/>
</dbReference>
<dbReference type="PANTHER" id="PTHR48000:SF46">
    <property type="entry name" value="TRANSCRIPTION FACTOR MYB36"/>
    <property type="match status" value="1"/>
</dbReference>